<dbReference type="Proteomes" id="UP000247565">
    <property type="component" value="Unassembled WGS sequence"/>
</dbReference>
<dbReference type="Gene3D" id="3.30.420.40">
    <property type="match status" value="1"/>
</dbReference>
<reference evidence="2 3" key="1">
    <citation type="submission" date="2018-05" db="EMBL/GenBank/DDBJ databases">
        <title>Reference genomes for bee gut microbiota database.</title>
        <authorList>
            <person name="Ellegaard K.M."/>
        </authorList>
    </citation>
    <scope>NUCLEOTIDE SEQUENCE [LARGE SCALE GENOMIC DNA]</scope>
    <source>
        <strain evidence="2 3">ESL0284</strain>
    </source>
</reference>
<dbReference type="AlphaFoldDB" id="A0A318N1G9"/>
<organism evidence="2 3">
    <name type="scientific">Commensalibacter melissae</name>
    <dbReference type="NCBI Taxonomy" id="2070537"/>
    <lineage>
        <taxon>Bacteria</taxon>
        <taxon>Pseudomonadati</taxon>
        <taxon>Pseudomonadota</taxon>
        <taxon>Alphaproteobacteria</taxon>
        <taxon>Acetobacterales</taxon>
        <taxon>Acetobacteraceae</taxon>
    </lineage>
</organism>
<dbReference type="InterPro" id="IPR043129">
    <property type="entry name" value="ATPase_NBD"/>
</dbReference>
<feature type="domain" description="Gcp-like" evidence="1">
    <location>
        <begin position="62"/>
        <end position="110"/>
    </location>
</feature>
<proteinExistence type="predicted"/>
<evidence type="ECO:0000313" key="3">
    <source>
        <dbReference type="Proteomes" id="UP000247565"/>
    </source>
</evidence>
<dbReference type="OrthoDB" id="9809995at2"/>
<comment type="caution">
    <text evidence="2">The sequence shown here is derived from an EMBL/GenBank/DDBJ whole genome shotgun (WGS) entry which is preliminary data.</text>
</comment>
<keyword evidence="3" id="KW-1185">Reference proteome</keyword>
<dbReference type="RefSeq" id="WP_110438647.1">
    <property type="nucleotide sequence ID" value="NZ_CP046393.1"/>
</dbReference>
<protein>
    <recommendedName>
        <fullName evidence="1">Gcp-like domain-containing protein</fullName>
    </recommendedName>
</protein>
<dbReference type="EMBL" id="QGLT01000002">
    <property type="protein sequence ID" value="PXZ00504.1"/>
    <property type="molecule type" value="Genomic_DNA"/>
</dbReference>
<dbReference type="SUPFAM" id="SSF53067">
    <property type="entry name" value="Actin-like ATPase domain"/>
    <property type="match status" value="1"/>
</dbReference>
<dbReference type="Pfam" id="PF00814">
    <property type="entry name" value="TsaD"/>
    <property type="match status" value="1"/>
</dbReference>
<evidence type="ECO:0000313" key="2">
    <source>
        <dbReference type="EMBL" id="PXZ00504.1"/>
    </source>
</evidence>
<accession>A0A318N1G9</accession>
<name>A0A318N1G9_9PROT</name>
<dbReference type="InterPro" id="IPR000905">
    <property type="entry name" value="Gcp-like_dom"/>
</dbReference>
<gene>
    <name evidence="2" type="ORF">DK869_03600</name>
</gene>
<evidence type="ECO:0000259" key="1">
    <source>
        <dbReference type="Pfam" id="PF00814"/>
    </source>
</evidence>
<sequence>MKNDKTILVINGASASEQAPNFISVVVKDQIYRLECEKKSFERGAPERFPIYFNEFVRNGYLVANKIDLISIIIGPGSFTGLRASIAFSLGLQTGLHCPVVPLRRGEAIFPYIEKDYSGKLVWHMTLARRNRVFIETNQKSEIKAFDFVDIPWPEEEVILSGEAFPIIKPLIPTKVNWRKSSINEADAVMMAKIADHYDQGDKVTNKLYPLYIDPPKASLPAGGLRKAPK</sequence>